<dbReference type="RefSeq" id="WP_343872593.1">
    <property type="nucleotide sequence ID" value="NZ_BAAAIX010000009.1"/>
</dbReference>
<dbReference type="SMART" id="SM00478">
    <property type="entry name" value="ENDO3c"/>
    <property type="match status" value="1"/>
</dbReference>
<dbReference type="PANTHER" id="PTHR43003:SF13">
    <property type="entry name" value="DNA-3-METHYLADENINE GLYCOSYLASE 2"/>
    <property type="match status" value="1"/>
</dbReference>
<evidence type="ECO:0000256" key="1">
    <source>
        <dbReference type="ARBA" id="ARBA00000086"/>
    </source>
</evidence>
<dbReference type="InterPro" id="IPR051912">
    <property type="entry name" value="Alkylbase_DNA_Glycosylase/TA"/>
</dbReference>
<dbReference type="Proteomes" id="UP001597326">
    <property type="component" value="Unassembled WGS sequence"/>
</dbReference>
<protein>
    <recommendedName>
        <fullName evidence="2">DNA-3-methyladenine glycosylase II</fullName>
        <ecNumber evidence="2">3.2.2.21</ecNumber>
    </recommendedName>
</protein>
<feature type="domain" description="DNA-3-methyladenine glycosylase AlkA N-terminal" evidence="6">
    <location>
        <begin position="3"/>
        <end position="115"/>
    </location>
</feature>
<sequence>MSSALLPAHGTLDAEAALALLVAHTVAPAEETLDGVHRRLLRLDGELVPVAVEPRPEGVLLEVAPRHAEQAAAVVRRWFELDVDQAARNARFAADPTLGPLVAARPGLRVTGHPDPFEALLCTVVGQQISLAAARTVTGRLVRAHGAPGPGGLVAFPRPQDLAGLEVDALRASCGFMASRARTILAVSRAVAEGLDLSVGQSPEQLADTRRDLLALPGIGPWTVDFLCLRALGDPDAFPAGDLVLKKALDVTTDAACRRLGEAWRPERSFAALHLWTRAAYLA</sequence>
<organism evidence="7 8">
    <name type="scientific">Luteococcus peritonei</name>
    <dbReference type="NCBI Taxonomy" id="88874"/>
    <lineage>
        <taxon>Bacteria</taxon>
        <taxon>Bacillati</taxon>
        <taxon>Actinomycetota</taxon>
        <taxon>Actinomycetes</taxon>
        <taxon>Propionibacteriales</taxon>
        <taxon>Propionibacteriaceae</taxon>
        <taxon>Luteococcus</taxon>
    </lineage>
</organism>
<keyword evidence="4" id="KW-0234">DNA repair</keyword>
<accession>A0ABW4RUS3</accession>
<comment type="caution">
    <text evidence="7">The sequence shown here is derived from an EMBL/GenBank/DDBJ whole genome shotgun (WGS) entry which is preliminary data.</text>
</comment>
<dbReference type="PANTHER" id="PTHR43003">
    <property type="entry name" value="DNA-3-METHYLADENINE GLYCOSYLASE"/>
    <property type="match status" value="1"/>
</dbReference>
<dbReference type="Gene3D" id="3.30.310.20">
    <property type="entry name" value="DNA-3-methyladenine glycosylase AlkA, N-terminal domain"/>
    <property type="match status" value="1"/>
</dbReference>
<dbReference type="InterPro" id="IPR003265">
    <property type="entry name" value="HhH-GPD_domain"/>
</dbReference>
<dbReference type="InterPro" id="IPR011257">
    <property type="entry name" value="DNA_glycosylase"/>
</dbReference>
<dbReference type="SMART" id="SM01009">
    <property type="entry name" value="AlkA_N"/>
    <property type="match status" value="1"/>
</dbReference>
<evidence type="ECO:0000313" key="8">
    <source>
        <dbReference type="Proteomes" id="UP001597326"/>
    </source>
</evidence>
<dbReference type="CDD" id="cd00056">
    <property type="entry name" value="ENDO3c"/>
    <property type="match status" value="1"/>
</dbReference>
<reference evidence="8" key="1">
    <citation type="journal article" date="2019" name="Int. J. Syst. Evol. Microbiol.">
        <title>The Global Catalogue of Microorganisms (GCM) 10K type strain sequencing project: providing services to taxonomists for standard genome sequencing and annotation.</title>
        <authorList>
            <consortium name="The Broad Institute Genomics Platform"/>
            <consortium name="The Broad Institute Genome Sequencing Center for Infectious Disease"/>
            <person name="Wu L."/>
            <person name="Ma J."/>
        </authorList>
    </citation>
    <scope>NUCLEOTIDE SEQUENCE [LARGE SCALE GENOMIC DNA]</scope>
    <source>
        <strain evidence="8">CAIM 431</strain>
    </source>
</reference>
<evidence type="ECO:0000259" key="5">
    <source>
        <dbReference type="SMART" id="SM00478"/>
    </source>
</evidence>
<evidence type="ECO:0000256" key="2">
    <source>
        <dbReference type="ARBA" id="ARBA00012000"/>
    </source>
</evidence>
<evidence type="ECO:0000256" key="4">
    <source>
        <dbReference type="ARBA" id="ARBA00023204"/>
    </source>
</evidence>
<dbReference type="Gene3D" id="1.10.1670.10">
    <property type="entry name" value="Helix-hairpin-Helix base-excision DNA repair enzymes (C-terminal)"/>
    <property type="match status" value="1"/>
</dbReference>
<gene>
    <name evidence="7" type="ORF">ACFSCS_05055</name>
</gene>
<dbReference type="Pfam" id="PF00730">
    <property type="entry name" value="HhH-GPD"/>
    <property type="match status" value="1"/>
</dbReference>
<dbReference type="EC" id="3.2.2.21" evidence="2"/>
<keyword evidence="8" id="KW-1185">Reference proteome</keyword>
<keyword evidence="3" id="KW-0227">DNA damage</keyword>
<dbReference type="Pfam" id="PF06029">
    <property type="entry name" value="AlkA_N"/>
    <property type="match status" value="1"/>
</dbReference>
<feature type="domain" description="HhH-GPD" evidence="5">
    <location>
        <begin position="125"/>
        <end position="280"/>
    </location>
</feature>
<dbReference type="Gene3D" id="1.10.340.30">
    <property type="entry name" value="Hypothetical protein, domain 2"/>
    <property type="match status" value="1"/>
</dbReference>
<evidence type="ECO:0000313" key="7">
    <source>
        <dbReference type="EMBL" id="MFD1889559.1"/>
    </source>
</evidence>
<dbReference type="InterPro" id="IPR010316">
    <property type="entry name" value="AlkA_N"/>
</dbReference>
<dbReference type="EMBL" id="JBHUFZ010000011">
    <property type="protein sequence ID" value="MFD1889559.1"/>
    <property type="molecule type" value="Genomic_DNA"/>
</dbReference>
<name>A0ABW4RUS3_9ACTN</name>
<proteinExistence type="predicted"/>
<dbReference type="InterPro" id="IPR037046">
    <property type="entry name" value="AlkA_N_sf"/>
</dbReference>
<evidence type="ECO:0000256" key="3">
    <source>
        <dbReference type="ARBA" id="ARBA00022763"/>
    </source>
</evidence>
<evidence type="ECO:0000259" key="6">
    <source>
        <dbReference type="SMART" id="SM01009"/>
    </source>
</evidence>
<comment type="catalytic activity">
    <reaction evidence="1">
        <text>Hydrolysis of alkylated DNA, releasing 3-methyladenine, 3-methylguanine, 7-methylguanine and 7-methyladenine.</text>
        <dbReference type="EC" id="3.2.2.21"/>
    </reaction>
</comment>
<dbReference type="InterPro" id="IPR023170">
    <property type="entry name" value="HhH_base_excis_C"/>
</dbReference>
<dbReference type="SUPFAM" id="SSF48150">
    <property type="entry name" value="DNA-glycosylase"/>
    <property type="match status" value="1"/>
</dbReference>